<dbReference type="EC" id="3.1.-.-" evidence="3"/>
<evidence type="ECO:0000256" key="3">
    <source>
        <dbReference type="PIRNR" id="PIRNR033490"/>
    </source>
</evidence>
<dbReference type="RefSeq" id="WP_205116240.1">
    <property type="nucleotide sequence ID" value="NZ_JAFBCM010000001.1"/>
</dbReference>
<evidence type="ECO:0000256" key="2">
    <source>
        <dbReference type="ARBA" id="ARBA00022649"/>
    </source>
</evidence>
<comment type="function">
    <text evidence="3">Toxic component of a type II toxin-antitoxin (TA) system.</text>
</comment>
<keyword evidence="3" id="KW-0378">Hydrolase</keyword>
<evidence type="ECO:0000313" key="5">
    <source>
        <dbReference type="Proteomes" id="UP001595699"/>
    </source>
</evidence>
<proteinExistence type="inferred from homology"/>
<organism evidence="4 5">
    <name type="scientific">Tenggerimyces flavus</name>
    <dbReference type="NCBI Taxonomy" id="1708749"/>
    <lineage>
        <taxon>Bacteria</taxon>
        <taxon>Bacillati</taxon>
        <taxon>Actinomycetota</taxon>
        <taxon>Actinomycetes</taxon>
        <taxon>Propionibacteriales</taxon>
        <taxon>Nocardioidaceae</taxon>
        <taxon>Tenggerimyces</taxon>
    </lineage>
</organism>
<evidence type="ECO:0000256" key="1">
    <source>
        <dbReference type="ARBA" id="ARBA00007521"/>
    </source>
</evidence>
<protein>
    <recommendedName>
        <fullName evidence="3">mRNA interferase</fullName>
        <ecNumber evidence="3">3.1.-.-</ecNumber>
    </recommendedName>
</protein>
<dbReference type="Pfam" id="PF02452">
    <property type="entry name" value="PemK_toxin"/>
    <property type="match status" value="1"/>
</dbReference>
<dbReference type="Proteomes" id="UP001595699">
    <property type="component" value="Unassembled WGS sequence"/>
</dbReference>
<gene>
    <name evidence="4" type="ORF">ACFOUW_38765</name>
</gene>
<comment type="caution">
    <text evidence="4">The sequence shown here is derived from an EMBL/GenBank/DDBJ whole genome shotgun (WGS) entry which is preliminary data.</text>
</comment>
<dbReference type="PANTHER" id="PTHR33988">
    <property type="entry name" value="ENDORIBONUCLEASE MAZF-RELATED"/>
    <property type="match status" value="1"/>
</dbReference>
<reference evidence="5" key="1">
    <citation type="journal article" date="2019" name="Int. J. Syst. Evol. Microbiol.">
        <title>The Global Catalogue of Microorganisms (GCM) 10K type strain sequencing project: providing services to taxonomists for standard genome sequencing and annotation.</title>
        <authorList>
            <consortium name="The Broad Institute Genomics Platform"/>
            <consortium name="The Broad Institute Genome Sequencing Center for Infectious Disease"/>
            <person name="Wu L."/>
            <person name="Ma J."/>
        </authorList>
    </citation>
    <scope>NUCLEOTIDE SEQUENCE [LARGE SCALE GENOMIC DNA]</scope>
    <source>
        <strain evidence="5">CGMCC 4.7241</strain>
    </source>
</reference>
<name>A0ABV7YRU3_9ACTN</name>
<keyword evidence="2" id="KW-1277">Toxin-antitoxin system</keyword>
<keyword evidence="3" id="KW-0540">Nuclease</keyword>
<keyword evidence="3" id="KW-0255">Endonuclease</keyword>
<dbReference type="EMBL" id="JBHRZH010000061">
    <property type="protein sequence ID" value="MFC3766823.1"/>
    <property type="molecule type" value="Genomic_DNA"/>
</dbReference>
<sequence length="123" mass="13451">MRRGDIYWVDLEPVRGSEANKVRPAVLVSNDAANRNARPPRGLVTVVPITSNVARVFPFQVLLSAGESGLDRDSKAQAEQVRTIAVGRLTRQVGRLTAAQSRQLDNALRLHLGLEKYAIPVSP</sequence>
<accession>A0ABV7YRU3</accession>
<dbReference type="InterPro" id="IPR003477">
    <property type="entry name" value="PemK-like"/>
</dbReference>
<dbReference type="SUPFAM" id="SSF50118">
    <property type="entry name" value="Cell growth inhibitor/plasmid maintenance toxic component"/>
    <property type="match status" value="1"/>
</dbReference>
<dbReference type="PIRSF" id="PIRSF033490">
    <property type="entry name" value="MazF"/>
    <property type="match status" value="1"/>
</dbReference>
<dbReference type="Gene3D" id="2.30.30.110">
    <property type="match status" value="1"/>
</dbReference>
<dbReference type="InterPro" id="IPR011067">
    <property type="entry name" value="Plasmid_toxin/cell-grow_inhib"/>
</dbReference>
<evidence type="ECO:0000313" key="4">
    <source>
        <dbReference type="EMBL" id="MFC3766823.1"/>
    </source>
</evidence>
<comment type="similarity">
    <text evidence="1 3">Belongs to the PemK/MazF family.</text>
</comment>
<keyword evidence="5" id="KW-1185">Reference proteome</keyword>
<dbReference type="PANTHER" id="PTHR33988:SF1">
    <property type="entry name" value="ENDORIBONUCLEASE MAZF7-RELATED"/>
    <property type="match status" value="1"/>
</dbReference>